<protein>
    <submittedName>
        <fullName evidence="1">Uncharacterized protein</fullName>
    </submittedName>
</protein>
<organism evidence="1 2">
    <name type="scientific">Araneus ventricosus</name>
    <name type="common">Orbweaver spider</name>
    <name type="synonym">Epeira ventricosa</name>
    <dbReference type="NCBI Taxonomy" id="182803"/>
    <lineage>
        <taxon>Eukaryota</taxon>
        <taxon>Metazoa</taxon>
        <taxon>Ecdysozoa</taxon>
        <taxon>Arthropoda</taxon>
        <taxon>Chelicerata</taxon>
        <taxon>Arachnida</taxon>
        <taxon>Araneae</taxon>
        <taxon>Araneomorphae</taxon>
        <taxon>Entelegynae</taxon>
        <taxon>Araneoidea</taxon>
        <taxon>Araneidae</taxon>
        <taxon>Araneus</taxon>
    </lineage>
</organism>
<evidence type="ECO:0000313" key="2">
    <source>
        <dbReference type="Proteomes" id="UP000499080"/>
    </source>
</evidence>
<gene>
    <name evidence="1" type="ORF">AVEN_212909_1</name>
</gene>
<name>A0A4Y2R5Y9_ARAVE</name>
<dbReference type="Proteomes" id="UP000499080">
    <property type="component" value="Unassembled WGS sequence"/>
</dbReference>
<reference evidence="1 2" key="1">
    <citation type="journal article" date="2019" name="Sci. Rep.">
        <title>Orb-weaving spider Araneus ventricosus genome elucidates the spidroin gene catalogue.</title>
        <authorList>
            <person name="Kono N."/>
            <person name="Nakamura H."/>
            <person name="Ohtoshi R."/>
            <person name="Moran D.A.P."/>
            <person name="Shinohara A."/>
            <person name="Yoshida Y."/>
            <person name="Fujiwara M."/>
            <person name="Mori M."/>
            <person name="Tomita M."/>
            <person name="Arakawa K."/>
        </authorList>
    </citation>
    <scope>NUCLEOTIDE SEQUENCE [LARGE SCALE GENOMIC DNA]</scope>
</reference>
<comment type="caution">
    <text evidence="1">The sequence shown here is derived from an EMBL/GenBank/DDBJ whole genome shotgun (WGS) entry which is preliminary data.</text>
</comment>
<proteinExistence type="predicted"/>
<evidence type="ECO:0000313" key="1">
    <source>
        <dbReference type="EMBL" id="GBN71147.1"/>
    </source>
</evidence>
<dbReference type="AlphaFoldDB" id="A0A4Y2R5Y9"/>
<accession>A0A4Y2R5Y9</accession>
<keyword evidence="2" id="KW-1185">Reference proteome</keyword>
<dbReference type="EMBL" id="BGPR01015923">
    <property type="protein sequence ID" value="GBN71147.1"/>
    <property type="molecule type" value="Genomic_DNA"/>
</dbReference>
<sequence>MVNYCRTIFKSPDHTHIAIMTSSAKPVRAYILVNFGETAVTKYTFDTHHMASIHIDHSGARRHLPTSGTGSQTYSRLSAPKSEYNIFCVQGATSTRTSTTQKT</sequence>